<sequence>MSRNTCSLSFIVLLYVLLFFSPNFGALKNGIKVLSPVSARPIPVGSNSENYVSFEIKKNHEDENGSQLGHGVENCLPKGFRRTSAPSRYTNYQTLSSTLCSTSEKKNKP</sequence>
<keyword evidence="3" id="KW-1185">Reference proteome</keyword>
<gene>
    <name evidence="2" type="ORF">ACH5RR_016325</name>
</gene>
<feature type="chain" id="PRO_5044793584" description="Transmembrane protein" evidence="1">
    <location>
        <begin position="26"/>
        <end position="109"/>
    </location>
</feature>
<organism evidence="2 3">
    <name type="scientific">Cinchona calisaya</name>
    <dbReference type="NCBI Taxonomy" id="153742"/>
    <lineage>
        <taxon>Eukaryota</taxon>
        <taxon>Viridiplantae</taxon>
        <taxon>Streptophyta</taxon>
        <taxon>Embryophyta</taxon>
        <taxon>Tracheophyta</taxon>
        <taxon>Spermatophyta</taxon>
        <taxon>Magnoliopsida</taxon>
        <taxon>eudicotyledons</taxon>
        <taxon>Gunneridae</taxon>
        <taxon>Pentapetalae</taxon>
        <taxon>asterids</taxon>
        <taxon>lamiids</taxon>
        <taxon>Gentianales</taxon>
        <taxon>Rubiaceae</taxon>
        <taxon>Cinchonoideae</taxon>
        <taxon>Cinchoneae</taxon>
        <taxon>Cinchona</taxon>
    </lineage>
</organism>
<dbReference type="Proteomes" id="UP001630127">
    <property type="component" value="Unassembled WGS sequence"/>
</dbReference>
<dbReference type="AlphaFoldDB" id="A0ABD2ZVM9"/>
<name>A0ABD2ZVM9_9GENT</name>
<dbReference type="EMBL" id="JBJUIK010000007">
    <property type="protein sequence ID" value="KAL3523491.1"/>
    <property type="molecule type" value="Genomic_DNA"/>
</dbReference>
<reference evidence="2 3" key="1">
    <citation type="submission" date="2024-11" db="EMBL/GenBank/DDBJ databases">
        <title>A near-complete genome assembly of Cinchona calisaya.</title>
        <authorList>
            <person name="Lian D.C."/>
            <person name="Zhao X.W."/>
            <person name="Wei L."/>
        </authorList>
    </citation>
    <scope>NUCLEOTIDE SEQUENCE [LARGE SCALE GENOMIC DNA]</scope>
    <source>
        <tissue evidence="2">Nenye</tissue>
    </source>
</reference>
<dbReference type="PANTHER" id="PTHR36619">
    <property type="entry name" value="OS04G0208900 PROTEIN"/>
    <property type="match status" value="1"/>
</dbReference>
<feature type="signal peptide" evidence="1">
    <location>
        <begin position="1"/>
        <end position="25"/>
    </location>
</feature>
<evidence type="ECO:0000313" key="2">
    <source>
        <dbReference type="EMBL" id="KAL3523491.1"/>
    </source>
</evidence>
<keyword evidence="1" id="KW-0732">Signal</keyword>
<proteinExistence type="predicted"/>
<comment type="caution">
    <text evidence="2">The sequence shown here is derived from an EMBL/GenBank/DDBJ whole genome shotgun (WGS) entry which is preliminary data.</text>
</comment>
<dbReference type="PANTHER" id="PTHR36619:SF2">
    <property type="entry name" value="OS04G0208900 PROTEIN"/>
    <property type="match status" value="1"/>
</dbReference>
<accession>A0ABD2ZVM9</accession>
<evidence type="ECO:0000313" key="3">
    <source>
        <dbReference type="Proteomes" id="UP001630127"/>
    </source>
</evidence>
<evidence type="ECO:0008006" key="4">
    <source>
        <dbReference type="Google" id="ProtNLM"/>
    </source>
</evidence>
<protein>
    <recommendedName>
        <fullName evidence="4">Transmembrane protein</fullName>
    </recommendedName>
</protein>
<evidence type="ECO:0000256" key="1">
    <source>
        <dbReference type="SAM" id="SignalP"/>
    </source>
</evidence>